<protein>
    <submittedName>
        <fullName evidence="2">Uncharacterized protein</fullName>
    </submittedName>
</protein>
<reference evidence="2 3" key="1">
    <citation type="journal article" date="2016" name="Nat. Commun.">
        <title>Extremotolerant tardigrade genome and improved radiotolerance of human cultured cells by tardigrade-unique protein.</title>
        <authorList>
            <person name="Hashimoto T."/>
            <person name="Horikawa D.D."/>
            <person name="Saito Y."/>
            <person name="Kuwahara H."/>
            <person name="Kozuka-Hata H."/>
            <person name="Shin-I T."/>
            <person name="Minakuchi Y."/>
            <person name="Ohishi K."/>
            <person name="Motoyama A."/>
            <person name="Aizu T."/>
            <person name="Enomoto A."/>
            <person name="Kondo K."/>
            <person name="Tanaka S."/>
            <person name="Hara Y."/>
            <person name="Koshikawa S."/>
            <person name="Sagara H."/>
            <person name="Miura T."/>
            <person name="Yokobori S."/>
            <person name="Miyagawa K."/>
            <person name="Suzuki Y."/>
            <person name="Kubo T."/>
            <person name="Oyama M."/>
            <person name="Kohara Y."/>
            <person name="Fujiyama A."/>
            <person name="Arakawa K."/>
            <person name="Katayama T."/>
            <person name="Toyoda A."/>
            <person name="Kunieda T."/>
        </authorList>
    </citation>
    <scope>NUCLEOTIDE SEQUENCE [LARGE SCALE GENOMIC DNA]</scope>
    <source>
        <strain evidence="2 3">YOKOZUNA-1</strain>
    </source>
</reference>
<name>A0A1D1UVW4_RAMVA</name>
<comment type="caution">
    <text evidence="2">The sequence shown here is derived from an EMBL/GenBank/DDBJ whole genome shotgun (WGS) entry which is preliminary data.</text>
</comment>
<proteinExistence type="predicted"/>
<evidence type="ECO:0000313" key="2">
    <source>
        <dbReference type="EMBL" id="GAU90288.1"/>
    </source>
</evidence>
<evidence type="ECO:0000256" key="1">
    <source>
        <dbReference type="SAM" id="MobiDB-lite"/>
    </source>
</evidence>
<keyword evidence="3" id="KW-1185">Reference proteome</keyword>
<dbReference type="Proteomes" id="UP000186922">
    <property type="component" value="Unassembled WGS sequence"/>
</dbReference>
<dbReference type="EMBL" id="BDGG01000001">
    <property type="protein sequence ID" value="GAU90288.1"/>
    <property type="molecule type" value="Genomic_DNA"/>
</dbReference>
<feature type="region of interest" description="Disordered" evidence="1">
    <location>
        <begin position="384"/>
        <end position="409"/>
    </location>
</feature>
<accession>A0A1D1UVW4</accession>
<feature type="region of interest" description="Disordered" evidence="1">
    <location>
        <begin position="514"/>
        <end position="535"/>
    </location>
</feature>
<organism evidence="2 3">
    <name type="scientific">Ramazzottius varieornatus</name>
    <name type="common">Water bear</name>
    <name type="synonym">Tardigrade</name>
    <dbReference type="NCBI Taxonomy" id="947166"/>
    <lineage>
        <taxon>Eukaryota</taxon>
        <taxon>Metazoa</taxon>
        <taxon>Ecdysozoa</taxon>
        <taxon>Tardigrada</taxon>
        <taxon>Eutardigrada</taxon>
        <taxon>Parachela</taxon>
        <taxon>Hypsibioidea</taxon>
        <taxon>Ramazzottiidae</taxon>
        <taxon>Ramazzottius</taxon>
    </lineage>
</organism>
<evidence type="ECO:0000313" key="3">
    <source>
        <dbReference type="Proteomes" id="UP000186922"/>
    </source>
</evidence>
<feature type="region of interest" description="Disordered" evidence="1">
    <location>
        <begin position="269"/>
        <end position="311"/>
    </location>
</feature>
<dbReference type="AlphaFoldDB" id="A0A1D1UVW4"/>
<gene>
    <name evidence="2" type="primary">RvY_02726-1</name>
    <name evidence="2" type="synonym">RvY_02726.1</name>
    <name evidence="2" type="ORF">RvY_02726</name>
</gene>
<feature type="compositionally biased region" description="Acidic residues" evidence="1">
    <location>
        <begin position="520"/>
        <end position="535"/>
    </location>
</feature>
<feature type="compositionally biased region" description="Polar residues" evidence="1">
    <location>
        <begin position="384"/>
        <end position="396"/>
    </location>
</feature>
<sequence length="535" mass="59367">MKRRERVNITPVMPVILPRPESATTSSSASLGPYFTDIEGNIHFAGSSKTMDESIPTHVTVEASAKSSQKIILPKLPAGVKPPSKIIVINNSNRDAGPPKVHVINTSKAGSQAYDEESRKRRVMTGELHMPKNILPKPEPLMLKKKPVVFARPGGTVSVPKIAIAKLPVSGNMQQKRGYIHNVVEETASDGFEIYSEDNLGSTFAFNLQMQPLSISDFEGNPVTLPRAIRPKPPPRIQLADGSVLPAIYPKEPAHALSVFPDDVRRMFSLVPSQPPDPDDFRPPKRRRGKKGSKAEKALVPKGRTGRPTRLRKSAAQLLEELNSDSLALSSDGVNVKCRPCNVLLTKDGTGYSRQLMRHLQQIKSHRSNYEQWKFRQEVHAEPSFSSSEESLTRNPLTPEGPRSRGRHRRTPLSFVTEFNSPWLEITGDGETLFCKACDLVLVGGGHNMRRSEIYRHLSRDESHHQKVGLYEILHGTVEGVSVTEQNTVDLMDEVMKMAPDGAGDDHEAFLQAEVSHDSEMEEPATEETEEEDDE</sequence>